<evidence type="ECO:0000256" key="1">
    <source>
        <dbReference type="SAM" id="MobiDB-lite"/>
    </source>
</evidence>
<reference evidence="3 4" key="1">
    <citation type="submission" date="2016-03" db="EMBL/GenBank/DDBJ databases">
        <title>Deep-sea bacteria in the southern Pacific.</title>
        <authorList>
            <person name="Tang K."/>
        </authorList>
    </citation>
    <scope>NUCLEOTIDE SEQUENCE [LARGE SCALE GENOMIC DNA]</scope>
    <source>
        <strain evidence="3 4">JLT2016</strain>
    </source>
</reference>
<keyword evidence="4" id="KW-1185">Reference proteome</keyword>
<dbReference type="SUPFAM" id="SSF51294">
    <property type="entry name" value="Hedgehog/intein (Hint) domain"/>
    <property type="match status" value="1"/>
</dbReference>
<protein>
    <submittedName>
        <fullName evidence="3">Hint domain-containing protein</fullName>
    </submittedName>
</protein>
<organism evidence="3 4">
    <name type="scientific">Salipiger profundus</name>
    <dbReference type="NCBI Taxonomy" id="1229727"/>
    <lineage>
        <taxon>Bacteria</taxon>
        <taxon>Pseudomonadati</taxon>
        <taxon>Pseudomonadota</taxon>
        <taxon>Alphaproteobacteria</taxon>
        <taxon>Rhodobacterales</taxon>
        <taxon>Roseobacteraceae</taxon>
        <taxon>Salipiger</taxon>
    </lineage>
</organism>
<evidence type="ECO:0000313" key="3">
    <source>
        <dbReference type="EMBL" id="APX25271.1"/>
    </source>
</evidence>
<gene>
    <name evidence="3" type="ORF">Ga0080559_TMP4475</name>
</gene>
<dbReference type="AlphaFoldDB" id="A0A1U7DAT6"/>
<name>A0A1U7DAT6_9RHOB</name>
<feature type="domain" description="Hedgehog/Intein (Hint)" evidence="2">
    <location>
        <begin position="182"/>
        <end position="317"/>
    </location>
</feature>
<evidence type="ECO:0000313" key="4">
    <source>
        <dbReference type="Proteomes" id="UP000186559"/>
    </source>
</evidence>
<dbReference type="InterPro" id="IPR036844">
    <property type="entry name" value="Hint_dom_sf"/>
</dbReference>
<dbReference type="STRING" id="1229727.Ga0080559_TMP4475"/>
<accession>A0A1U7DAT6</accession>
<dbReference type="Gene3D" id="2.170.16.10">
    <property type="entry name" value="Hedgehog/Intein (Hint) domain"/>
    <property type="match status" value="1"/>
</dbReference>
<proteinExistence type="predicted"/>
<dbReference type="EMBL" id="CP014796">
    <property type="protein sequence ID" value="APX25271.1"/>
    <property type="molecule type" value="Genomic_DNA"/>
</dbReference>
<feature type="region of interest" description="Disordered" evidence="1">
    <location>
        <begin position="1"/>
        <end position="39"/>
    </location>
</feature>
<dbReference type="Pfam" id="PF13403">
    <property type="entry name" value="Hint_2"/>
    <property type="match status" value="1"/>
</dbReference>
<dbReference type="Proteomes" id="UP000186559">
    <property type="component" value="Chromosome"/>
</dbReference>
<dbReference type="CDD" id="cd00081">
    <property type="entry name" value="Hint"/>
    <property type="match status" value="1"/>
</dbReference>
<dbReference type="KEGG" id="tpro:Ga0080559_TMP4475"/>
<evidence type="ECO:0000259" key="2">
    <source>
        <dbReference type="Pfam" id="PF13403"/>
    </source>
</evidence>
<dbReference type="InterPro" id="IPR028992">
    <property type="entry name" value="Hedgehog/Intein_dom"/>
</dbReference>
<sequence>MAQAAGSSIGTRTARSIRTPASDDSDRRRNDSTMSETGPFRSAHSVRVYRAEQIRVVNGANLGDGIGIAEDLVPDDIYRLSPVAVMRRLSLYPTSTPPFSVAPDSEVGQPGADLHLDCVVTFMSGDGATTEALILVETDPEGAVAEVLLLPLGEMSARRDYALVGVSRDDPLQVFARVACVSFTRGTMITLASGAQRPVEALRVGDRVLTRDDGPQPLRWIGHHTVRAVGAFAPVLIRAGVLNNSGDLLVSPDHRLFIYQREDRLGAGRAEVLVKARHLVNGDGIRQLTGGFVDYYQMLFDHHQIVFAEGIAAESMLVDTRTRAALPEELGDLMPDHGRSDHGDLEVRERLLDRPDLAELLRGSSRG</sequence>
<feature type="compositionally biased region" description="Polar residues" evidence="1">
    <location>
        <begin position="1"/>
        <end position="16"/>
    </location>
</feature>